<dbReference type="EMBL" id="LAZR01000242">
    <property type="protein sequence ID" value="KKN79762.1"/>
    <property type="molecule type" value="Genomic_DNA"/>
</dbReference>
<evidence type="ECO:0000313" key="1">
    <source>
        <dbReference type="EMBL" id="KKN79762.1"/>
    </source>
</evidence>
<evidence type="ECO:0008006" key="2">
    <source>
        <dbReference type="Google" id="ProtNLM"/>
    </source>
</evidence>
<dbReference type="Pfam" id="PF18143">
    <property type="entry name" value="HAD_SAK_2"/>
    <property type="match status" value="1"/>
</dbReference>
<proteinExistence type="predicted"/>
<reference evidence="1" key="1">
    <citation type="journal article" date="2015" name="Nature">
        <title>Complex archaea that bridge the gap between prokaryotes and eukaryotes.</title>
        <authorList>
            <person name="Spang A."/>
            <person name="Saw J.H."/>
            <person name="Jorgensen S.L."/>
            <person name="Zaremba-Niedzwiedzka K."/>
            <person name="Martijn J."/>
            <person name="Lind A.E."/>
            <person name="van Eijk R."/>
            <person name="Schleper C."/>
            <person name="Guy L."/>
            <person name="Ettema T.J."/>
        </authorList>
    </citation>
    <scope>NUCLEOTIDE SEQUENCE</scope>
</reference>
<comment type="caution">
    <text evidence="1">The sequence shown here is derived from an EMBL/GenBank/DDBJ whole genome shotgun (WGS) entry which is preliminary data.</text>
</comment>
<name>A0A0F9TXW1_9ZZZZ</name>
<accession>A0A0F9TXW1</accession>
<gene>
    <name evidence="1" type="ORF">LCGC14_0336170</name>
</gene>
<protein>
    <recommendedName>
        <fullName evidence="2">FCP1 homology domain-containing protein</fullName>
    </recommendedName>
</protein>
<organism evidence="1">
    <name type="scientific">marine sediment metagenome</name>
    <dbReference type="NCBI Taxonomy" id="412755"/>
    <lineage>
        <taxon>unclassified sequences</taxon>
        <taxon>metagenomes</taxon>
        <taxon>ecological metagenomes</taxon>
    </lineage>
</organism>
<dbReference type="AlphaFoldDB" id="A0A0F9TXW1"/>
<sequence length="144" mass="16095">MPLKIIFLDVDGVLNCTPCVPTGCPRIVPHLAEQLNQIIRRTGATVVMISTWRNWTHLGWLSLEGWQCLLGTHGVDCKVVAVLPQGDKESRLLEWLGLRGQVEDFVVLDDKRIHTRQVVTDGYTGLTTKNVEEAVRILGEKPCP</sequence>